<dbReference type="KEGG" id="xdo:XDD1_0844"/>
<gene>
    <name evidence="1" type="ORF">XDD1_0844</name>
</gene>
<dbReference type="Proteomes" id="UP000032721">
    <property type="component" value="Chromosome"/>
</dbReference>
<reference evidence="1 2" key="1">
    <citation type="submission" date="2013-07" db="EMBL/GenBank/DDBJ databases">
        <authorList>
            <person name="Genoscope - CEA"/>
        </authorList>
    </citation>
    <scope>NUCLEOTIDE SEQUENCE [LARGE SCALE GENOMIC DNA]</scope>
    <source>
        <strain evidence="2">FRM16 / DSM 17909</strain>
    </source>
</reference>
<dbReference type="HOGENOM" id="CLU_2793108_0_0_6"/>
<protein>
    <submittedName>
        <fullName evidence="1">Uncharacterized protein</fullName>
    </submittedName>
</protein>
<organism evidence="1 2">
    <name type="scientific">Xenorhabdus doucetiae</name>
    <dbReference type="NCBI Taxonomy" id="351671"/>
    <lineage>
        <taxon>Bacteria</taxon>
        <taxon>Pseudomonadati</taxon>
        <taxon>Pseudomonadota</taxon>
        <taxon>Gammaproteobacteria</taxon>
        <taxon>Enterobacterales</taxon>
        <taxon>Morganellaceae</taxon>
        <taxon>Xenorhabdus</taxon>
    </lineage>
</organism>
<accession>A0A068QNH3</accession>
<dbReference type="AlphaFoldDB" id="A0A068QNH3"/>
<evidence type="ECO:0000313" key="2">
    <source>
        <dbReference type="Proteomes" id="UP000032721"/>
    </source>
</evidence>
<name>A0A068QNH3_9GAMM</name>
<dbReference type="EMBL" id="FO704550">
    <property type="protein sequence ID" value="CDG16547.1"/>
    <property type="molecule type" value="Genomic_DNA"/>
</dbReference>
<sequence>MSNLKNTSSNKHVFIQEVICIPFLQSDADFICLFVNRNLFIAQQKAQVPTGYVLLMTNKFRLYFFMIL</sequence>
<proteinExistence type="predicted"/>
<evidence type="ECO:0000313" key="1">
    <source>
        <dbReference type="EMBL" id="CDG16547.1"/>
    </source>
</evidence>
<dbReference type="STRING" id="351671.XDD1_0844"/>